<dbReference type="Proteomes" id="UP000242715">
    <property type="component" value="Unassembled WGS sequence"/>
</dbReference>
<dbReference type="PANTHER" id="PTHR33416">
    <property type="entry name" value="NUCLEAR PORE COMPLEX PROTEIN NUP1"/>
    <property type="match status" value="1"/>
</dbReference>
<dbReference type="AlphaFoldDB" id="A0A2Z6PJB2"/>
<dbReference type="GO" id="GO:0071763">
    <property type="term" value="P:nuclear membrane organization"/>
    <property type="evidence" value="ECO:0007669"/>
    <property type="project" value="TreeGrafter"/>
</dbReference>
<accession>A0A2Z6PJB2</accession>
<sequence length="334" mass="36360">MNSSERQSSRFIEYSNPTVSTSTGPGRMSSTRKPLGFERSVPTVHMHTSLMAKKILDHIDRSVPTPKEKSAELKLATKWKNPESSVNTSTIFSNEYNGLVKPKDVSPCKYDELGGMNSTLRNANEGNSNVDIQPRESTDKSIDITKEGTLASALNVHHSIPKLTNDARTTQNFGSSQMFSMKSTYEDGLMPLPSGGRYPLLVNQEKKTVANNAASKPALAPISIKKPESKWTLASDNTSGFTFPVTAPSSVFSEPPTPSIMPLLFATGNQHQSEEISTQLSYSFGIKKPNPAVVFSFPSTSNIVHNDDGVIKYNFGSTDKARLSFSIGKTAVNC</sequence>
<organism evidence="2 3">
    <name type="scientific">Trifolium subterraneum</name>
    <name type="common">Subterranean clover</name>
    <dbReference type="NCBI Taxonomy" id="3900"/>
    <lineage>
        <taxon>Eukaryota</taxon>
        <taxon>Viridiplantae</taxon>
        <taxon>Streptophyta</taxon>
        <taxon>Embryophyta</taxon>
        <taxon>Tracheophyta</taxon>
        <taxon>Spermatophyta</taxon>
        <taxon>Magnoliopsida</taxon>
        <taxon>eudicotyledons</taxon>
        <taxon>Gunneridae</taxon>
        <taxon>Pentapetalae</taxon>
        <taxon>rosids</taxon>
        <taxon>fabids</taxon>
        <taxon>Fabales</taxon>
        <taxon>Fabaceae</taxon>
        <taxon>Papilionoideae</taxon>
        <taxon>50 kb inversion clade</taxon>
        <taxon>NPAAA clade</taxon>
        <taxon>Hologalegina</taxon>
        <taxon>IRL clade</taxon>
        <taxon>Trifolieae</taxon>
        <taxon>Trifolium</taxon>
    </lineage>
</organism>
<reference evidence="3" key="1">
    <citation type="journal article" date="2017" name="Front. Plant Sci.">
        <title>Climate Clever Clovers: New Paradigm to Reduce the Environmental Footprint of Ruminants by Breeding Low Methanogenic Forages Utilizing Haplotype Variation.</title>
        <authorList>
            <person name="Kaur P."/>
            <person name="Appels R."/>
            <person name="Bayer P.E."/>
            <person name="Keeble-Gagnere G."/>
            <person name="Wang J."/>
            <person name="Hirakawa H."/>
            <person name="Shirasawa K."/>
            <person name="Vercoe P."/>
            <person name="Stefanova K."/>
            <person name="Durmic Z."/>
            <person name="Nichols P."/>
            <person name="Revell C."/>
            <person name="Isobe S.N."/>
            <person name="Edwards D."/>
            <person name="Erskine W."/>
        </authorList>
    </citation>
    <scope>NUCLEOTIDE SEQUENCE [LARGE SCALE GENOMIC DNA]</scope>
    <source>
        <strain evidence="3">cv. Daliak</strain>
    </source>
</reference>
<dbReference type="PANTHER" id="PTHR33416:SF18">
    <property type="entry name" value="NUCLEOPORIN-LIKE PROTEIN"/>
    <property type="match status" value="1"/>
</dbReference>
<feature type="region of interest" description="Disordered" evidence="1">
    <location>
        <begin position="1"/>
        <end position="34"/>
    </location>
</feature>
<dbReference type="GO" id="GO:0005635">
    <property type="term" value="C:nuclear envelope"/>
    <property type="evidence" value="ECO:0007669"/>
    <property type="project" value="TreeGrafter"/>
</dbReference>
<dbReference type="OrthoDB" id="653151at2759"/>
<feature type="compositionally biased region" description="Polar residues" evidence="1">
    <location>
        <begin position="1"/>
        <end position="32"/>
    </location>
</feature>
<name>A0A2Z6PJB2_TRISU</name>
<evidence type="ECO:0000313" key="2">
    <source>
        <dbReference type="EMBL" id="GAU50535.1"/>
    </source>
</evidence>
<evidence type="ECO:0000313" key="3">
    <source>
        <dbReference type="Proteomes" id="UP000242715"/>
    </source>
</evidence>
<gene>
    <name evidence="2" type="ORF">TSUD_135680</name>
</gene>
<proteinExistence type="predicted"/>
<dbReference type="EMBL" id="DF974797">
    <property type="protein sequence ID" value="GAU50535.1"/>
    <property type="molecule type" value="Genomic_DNA"/>
</dbReference>
<evidence type="ECO:0000256" key="1">
    <source>
        <dbReference type="SAM" id="MobiDB-lite"/>
    </source>
</evidence>
<protein>
    <submittedName>
        <fullName evidence="2">Uncharacterized protein</fullName>
    </submittedName>
</protein>
<keyword evidence="3" id="KW-1185">Reference proteome</keyword>